<evidence type="ECO:0000313" key="4">
    <source>
        <dbReference type="Proteomes" id="UP000030671"/>
    </source>
</evidence>
<dbReference type="GeneID" id="20668214"/>
<accession>W4K4D6</accession>
<dbReference type="Pfam" id="PF25499">
    <property type="entry name" value="Beta-prop_pof12"/>
    <property type="match status" value="1"/>
</dbReference>
<feature type="domain" description="F-box" evidence="2">
    <location>
        <begin position="36"/>
        <end position="76"/>
    </location>
</feature>
<evidence type="ECO:0000259" key="2">
    <source>
        <dbReference type="SMART" id="SM00256"/>
    </source>
</evidence>
<dbReference type="InParanoid" id="W4K4D6"/>
<protein>
    <recommendedName>
        <fullName evidence="2">F-box domain-containing protein</fullName>
    </recommendedName>
</protein>
<proteinExistence type="predicted"/>
<dbReference type="EMBL" id="KI925459">
    <property type="protein sequence ID" value="ETW80609.1"/>
    <property type="molecule type" value="Genomic_DNA"/>
</dbReference>
<keyword evidence="4" id="KW-1185">Reference proteome</keyword>
<dbReference type="InterPro" id="IPR036047">
    <property type="entry name" value="F-box-like_dom_sf"/>
</dbReference>
<dbReference type="Proteomes" id="UP000030671">
    <property type="component" value="Unassembled WGS sequence"/>
</dbReference>
<dbReference type="InterPro" id="IPR036322">
    <property type="entry name" value="WD40_repeat_dom_sf"/>
</dbReference>
<dbReference type="SUPFAM" id="SSF81383">
    <property type="entry name" value="F-box domain"/>
    <property type="match status" value="1"/>
</dbReference>
<name>W4K4D6_HETIT</name>
<organism evidence="3 4">
    <name type="scientific">Heterobasidion irregulare (strain TC 32-1)</name>
    <dbReference type="NCBI Taxonomy" id="747525"/>
    <lineage>
        <taxon>Eukaryota</taxon>
        <taxon>Fungi</taxon>
        <taxon>Dikarya</taxon>
        <taxon>Basidiomycota</taxon>
        <taxon>Agaricomycotina</taxon>
        <taxon>Agaricomycetes</taxon>
        <taxon>Russulales</taxon>
        <taxon>Bondarzewiaceae</taxon>
        <taxon>Heterobasidion</taxon>
        <taxon>Heterobasidion annosum species complex</taxon>
    </lineage>
</organism>
<evidence type="ECO:0000313" key="3">
    <source>
        <dbReference type="EMBL" id="ETW80609.1"/>
    </source>
</evidence>
<dbReference type="STRING" id="747525.W4K4D6"/>
<reference evidence="3 4" key="1">
    <citation type="journal article" date="2012" name="New Phytol.">
        <title>Insight into trade-off between wood decay and parasitism from the genome of a fungal forest pathogen.</title>
        <authorList>
            <person name="Olson A."/>
            <person name="Aerts A."/>
            <person name="Asiegbu F."/>
            <person name="Belbahri L."/>
            <person name="Bouzid O."/>
            <person name="Broberg A."/>
            <person name="Canback B."/>
            <person name="Coutinho P.M."/>
            <person name="Cullen D."/>
            <person name="Dalman K."/>
            <person name="Deflorio G."/>
            <person name="van Diepen L.T."/>
            <person name="Dunand C."/>
            <person name="Duplessis S."/>
            <person name="Durling M."/>
            <person name="Gonthier P."/>
            <person name="Grimwood J."/>
            <person name="Fossdal C.G."/>
            <person name="Hansson D."/>
            <person name="Henrissat B."/>
            <person name="Hietala A."/>
            <person name="Himmelstrand K."/>
            <person name="Hoffmeister D."/>
            <person name="Hogberg N."/>
            <person name="James T.Y."/>
            <person name="Karlsson M."/>
            <person name="Kohler A."/>
            <person name="Kues U."/>
            <person name="Lee Y.H."/>
            <person name="Lin Y.C."/>
            <person name="Lind M."/>
            <person name="Lindquist E."/>
            <person name="Lombard V."/>
            <person name="Lucas S."/>
            <person name="Lunden K."/>
            <person name="Morin E."/>
            <person name="Murat C."/>
            <person name="Park J."/>
            <person name="Raffaello T."/>
            <person name="Rouze P."/>
            <person name="Salamov A."/>
            <person name="Schmutz J."/>
            <person name="Solheim H."/>
            <person name="Stahlberg J."/>
            <person name="Velez H."/>
            <person name="de Vries R.P."/>
            <person name="Wiebenga A."/>
            <person name="Woodward S."/>
            <person name="Yakovlev I."/>
            <person name="Garbelotto M."/>
            <person name="Martin F."/>
            <person name="Grigoriev I.V."/>
            <person name="Stenlid J."/>
        </authorList>
    </citation>
    <scope>NUCLEOTIDE SEQUENCE [LARGE SCALE GENOMIC DNA]</scope>
    <source>
        <strain evidence="3 4">TC 32-1</strain>
    </source>
</reference>
<dbReference type="SUPFAM" id="SSF50978">
    <property type="entry name" value="WD40 repeat-like"/>
    <property type="match status" value="1"/>
</dbReference>
<dbReference type="Gene3D" id="1.20.1280.50">
    <property type="match status" value="1"/>
</dbReference>
<evidence type="ECO:0000256" key="1">
    <source>
        <dbReference type="SAM" id="MobiDB-lite"/>
    </source>
</evidence>
<dbReference type="OrthoDB" id="3219396at2759"/>
<dbReference type="AlphaFoldDB" id="W4K4D6"/>
<gene>
    <name evidence="3" type="ORF">HETIRDRAFT_169369</name>
</gene>
<dbReference type="InterPro" id="IPR001810">
    <property type="entry name" value="F-box_dom"/>
</dbReference>
<sequence length="568" mass="62267">MLKRPLSPALLPPPKRSHTNSSAYDHNPVYNFDSVFYDELILHIFLYLSWTDLCSIQGVNRNWARLSLDNQLWKNLYLSEYGRHRLRGRKGFVGRNNGRQIKPLPSRASTEDITDWKWMFRISTNWRIGRCHISHIDMSPLQTESSTDSRGRVLEAAEHTHIVLTGTFTVLASSRPSFSPPIKFIPHIGQDLTIPIERPGKQQIVQITTLVVDQSSPVSGVTRLAVCLSNGEFGVYEANSSNLHASSSVCKHTYAPPARSSRTVPIVQAAYHHPLFVTLSESFHLSIYDLSSGSVKLLYTLSSFTSFPPSSLVLSMPEPLTYKLVLTYATPVYPAHWSVGATELVMSGAPSDPFMLTHSSSPSSTSLPSPAPLPLRLVSSRSARSFDVSAGWIDETKLRLMREQWGRKVARVAGTQTDGKWVILAPASAVPPLPPAPASVAIGAHTLSSHPLQLYRLYLPSLHAPPSAGPKLTFVRNLYGQIGPVAALAVADGRCVSLSVNGSVWVWDLENGTGTEVAAVQDYASVEEDGENEADRSEGVIAKGTVAFDDRRIVSAGIGAVELRRFDI</sequence>
<dbReference type="KEGG" id="hir:HETIRDRAFT_169369"/>
<dbReference type="RefSeq" id="XP_009547336.1">
    <property type="nucleotide sequence ID" value="XM_009549041.1"/>
</dbReference>
<dbReference type="SMART" id="SM00256">
    <property type="entry name" value="FBOX"/>
    <property type="match status" value="1"/>
</dbReference>
<dbReference type="HOGENOM" id="CLU_020801_1_0_1"/>
<feature type="region of interest" description="Disordered" evidence="1">
    <location>
        <begin position="1"/>
        <end position="22"/>
    </location>
</feature>
<dbReference type="Pfam" id="PF12937">
    <property type="entry name" value="F-box-like"/>
    <property type="match status" value="1"/>
</dbReference>
<dbReference type="eggNOG" id="ENOG502S6RE">
    <property type="taxonomic scope" value="Eukaryota"/>
</dbReference>